<evidence type="ECO:0000256" key="1">
    <source>
        <dbReference type="SAM" id="MobiDB-lite"/>
    </source>
</evidence>
<evidence type="ECO:0000313" key="2">
    <source>
        <dbReference type="EMBL" id="MED6157468.1"/>
    </source>
</evidence>
<evidence type="ECO:0000313" key="3">
    <source>
        <dbReference type="Proteomes" id="UP001341840"/>
    </source>
</evidence>
<feature type="region of interest" description="Disordered" evidence="1">
    <location>
        <begin position="1"/>
        <end position="35"/>
    </location>
</feature>
<gene>
    <name evidence="2" type="ORF">PIB30_023365</name>
</gene>
<dbReference type="Proteomes" id="UP001341840">
    <property type="component" value="Unassembled WGS sequence"/>
</dbReference>
<keyword evidence="3" id="KW-1185">Reference proteome</keyword>
<reference evidence="2 3" key="1">
    <citation type="journal article" date="2023" name="Plants (Basel)">
        <title>Bridging the Gap: Combining Genomics and Transcriptomics Approaches to Understand Stylosanthes scabra, an Orphan Legume from the Brazilian Caatinga.</title>
        <authorList>
            <person name="Ferreira-Neto J.R.C."/>
            <person name="da Silva M.D."/>
            <person name="Binneck E."/>
            <person name="de Melo N.F."/>
            <person name="da Silva R.H."/>
            <person name="de Melo A.L.T.M."/>
            <person name="Pandolfi V."/>
            <person name="Bustamante F.O."/>
            <person name="Brasileiro-Vidal A.C."/>
            <person name="Benko-Iseppon A.M."/>
        </authorList>
    </citation>
    <scope>NUCLEOTIDE SEQUENCE [LARGE SCALE GENOMIC DNA]</scope>
    <source>
        <tissue evidence="2">Leaves</tissue>
    </source>
</reference>
<accession>A0ABU6UC97</accession>
<dbReference type="EMBL" id="JASCZI010120910">
    <property type="protein sequence ID" value="MED6157468.1"/>
    <property type="molecule type" value="Genomic_DNA"/>
</dbReference>
<sequence>MGTCSRSRNKSEKRDSTELSSAVHGGGSALRAAAPSRISFSPRLKPSNSTMACEICGALALSGG</sequence>
<protein>
    <submittedName>
        <fullName evidence="2">Uncharacterized protein</fullName>
    </submittedName>
</protein>
<comment type="caution">
    <text evidence="2">The sequence shown here is derived from an EMBL/GenBank/DDBJ whole genome shotgun (WGS) entry which is preliminary data.</text>
</comment>
<proteinExistence type="predicted"/>
<name>A0ABU6UC97_9FABA</name>
<organism evidence="2 3">
    <name type="scientific">Stylosanthes scabra</name>
    <dbReference type="NCBI Taxonomy" id="79078"/>
    <lineage>
        <taxon>Eukaryota</taxon>
        <taxon>Viridiplantae</taxon>
        <taxon>Streptophyta</taxon>
        <taxon>Embryophyta</taxon>
        <taxon>Tracheophyta</taxon>
        <taxon>Spermatophyta</taxon>
        <taxon>Magnoliopsida</taxon>
        <taxon>eudicotyledons</taxon>
        <taxon>Gunneridae</taxon>
        <taxon>Pentapetalae</taxon>
        <taxon>rosids</taxon>
        <taxon>fabids</taxon>
        <taxon>Fabales</taxon>
        <taxon>Fabaceae</taxon>
        <taxon>Papilionoideae</taxon>
        <taxon>50 kb inversion clade</taxon>
        <taxon>dalbergioids sensu lato</taxon>
        <taxon>Dalbergieae</taxon>
        <taxon>Pterocarpus clade</taxon>
        <taxon>Stylosanthes</taxon>
    </lineage>
</organism>